<dbReference type="Proteomes" id="UP001565368">
    <property type="component" value="Unassembled WGS sequence"/>
</dbReference>
<evidence type="ECO:0000256" key="1">
    <source>
        <dbReference type="SAM" id="MobiDB-lite"/>
    </source>
</evidence>
<gene>
    <name evidence="2" type="ORF">Q8F55_002692</name>
</gene>
<evidence type="ECO:0000313" key="3">
    <source>
        <dbReference type="Proteomes" id="UP001565368"/>
    </source>
</evidence>
<name>A0ABR3QAL3_9TREE</name>
<feature type="compositionally biased region" description="Acidic residues" evidence="1">
    <location>
        <begin position="264"/>
        <end position="282"/>
    </location>
</feature>
<feature type="region of interest" description="Disordered" evidence="1">
    <location>
        <begin position="260"/>
        <end position="282"/>
    </location>
</feature>
<dbReference type="EMBL" id="JBBXJM010000002">
    <property type="protein sequence ID" value="KAL1411726.1"/>
    <property type="molecule type" value="Genomic_DNA"/>
</dbReference>
<dbReference type="GeneID" id="95983735"/>
<organism evidence="2 3">
    <name type="scientific">Vanrija albida</name>
    <dbReference type="NCBI Taxonomy" id="181172"/>
    <lineage>
        <taxon>Eukaryota</taxon>
        <taxon>Fungi</taxon>
        <taxon>Dikarya</taxon>
        <taxon>Basidiomycota</taxon>
        <taxon>Agaricomycotina</taxon>
        <taxon>Tremellomycetes</taxon>
        <taxon>Trichosporonales</taxon>
        <taxon>Trichosporonaceae</taxon>
        <taxon>Vanrija</taxon>
    </lineage>
</organism>
<protein>
    <submittedName>
        <fullName evidence="2">Uncharacterized protein</fullName>
    </submittedName>
</protein>
<sequence>MVRGTFREPPYPDCRRLSRLTAFTETQRLTAGLEPADLFDLHGGVQTRIASAGGKVDVPFPSPPFPSTLLTEGMLVHTLFDELKLDVNELRVGKRQKGDKTSDIIVCFELIKDAENTWAEIQAADAEGRLTRVVLPARARRRTFIPTRRDAKLCLGGPRIGSVWDSLQGIEFDVWGIPDVGPARQYVDHPAKVRASKTYRQDVTVDVLERVNSNEEGDFDWWSVINTRDFEVWRADVMNLPRRWTTTAHVNASWISPAVRTVSEQEDNNEEAQESEDDKAYE</sequence>
<proteinExistence type="predicted"/>
<evidence type="ECO:0000313" key="2">
    <source>
        <dbReference type="EMBL" id="KAL1411726.1"/>
    </source>
</evidence>
<reference evidence="2 3" key="1">
    <citation type="submission" date="2023-08" db="EMBL/GenBank/DDBJ databases">
        <title>Annotated Genome Sequence of Vanrija albida AlHP1.</title>
        <authorList>
            <person name="Herzog R."/>
        </authorList>
    </citation>
    <scope>NUCLEOTIDE SEQUENCE [LARGE SCALE GENOMIC DNA]</scope>
    <source>
        <strain evidence="2 3">AlHP1</strain>
    </source>
</reference>
<accession>A0ABR3QAL3</accession>
<comment type="caution">
    <text evidence="2">The sequence shown here is derived from an EMBL/GenBank/DDBJ whole genome shotgun (WGS) entry which is preliminary data.</text>
</comment>
<dbReference type="RefSeq" id="XP_069211670.1">
    <property type="nucleotide sequence ID" value="XM_069351284.1"/>
</dbReference>
<keyword evidence="3" id="KW-1185">Reference proteome</keyword>